<dbReference type="PROSITE" id="PS50977">
    <property type="entry name" value="HTH_TETR_2"/>
    <property type="match status" value="1"/>
</dbReference>
<dbReference type="AlphaFoldDB" id="A0A428WV59"/>
<dbReference type="GO" id="GO:0003700">
    <property type="term" value="F:DNA-binding transcription factor activity"/>
    <property type="evidence" value="ECO:0007669"/>
    <property type="project" value="TreeGrafter"/>
</dbReference>
<dbReference type="InterPro" id="IPR036271">
    <property type="entry name" value="Tet_transcr_reg_TetR-rel_C_sf"/>
</dbReference>
<accession>A0A428WV59</accession>
<dbReference type="Gene3D" id="1.10.357.10">
    <property type="entry name" value="Tetracycline Repressor, domain 2"/>
    <property type="match status" value="1"/>
</dbReference>
<keyword evidence="1" id="KW-0805">Transcription regulation</keyword>
<dbReference type="PRINTS" id="PR00455">
    <property type="entry name" value="HTHTETR"/>
</dbReference>
<evidence type="ECO:0000259" key="5">
    <source>
        <dbReference type="PROSITE" id="PS50977"/>
    </source>
</evidence>
<evidence type="ECO:0000256" key="3">
    <source>
        <dbReference type="ARBA" id="ARBA00023163"/>
    </source>
</evidence>
<gene>
    <name evidence="6" type="ORF">DMA12_09520</name>
</gene>
<evidence type="ECO:0000313" key="7">
    <source>
        <dbReference type="Proteomes" id="UP000286716"/>
    </source>
</evidence>
<protein>
    <submittedName>
        <fullName evidence="6">TetR/AcrR family transcriptional regulator</fullName>
    </submittedName>
</protein>
<comment type="caution">
    <text evidence="6">The sequence shown here is derived from an EMBL/GenBank/DDBJ whole genome shotgun (WGS) entry which is preliminary data.</text>
</comment>
<dbReference type="GO" id="GO:0000976">
    <property type="term" value="F:transcription cis-regulatory region binding"/>
    <property type="evidence" value="ECO:0007669"/>
    <property type="project" value="TreeGrafter"/>
</dbReference>
<dbReference type="Proteomes" id="UP000286716">
    <property type="component" value="Unassembled WGS sequence"/>
</dbReference>
<keyword evidence="2 4" id="KW-0238">DNA-binding</keyword>
<dbReference type="InterPro" id="IPR001647">
    <property type="entry name" value="HTH_TetR"/>
</dbReference>
<keyword evidence="3" id="KW-0804">Transcription</keyword>
<name>A0A428WV59_AMYBA</name>
<feature type="DNA-binding region" description="H-T-H motif" evidence="4">
    <location>
        <begin position="27"/>
        <end position="46"/>
    </location>
</feature>
<dbReference type="SUPFAM" id="SSF46689">
    <property type="entry name" value="Homeodomain-like"/>
    <property type="match status" value="1"/>
</dbReference>
<dbReference type="InterPro" id="IPR050109">
    <property type="entry name" value="HTH-type_TetR-like_transc_reg"/>
</dbReference>
<dbReference type="PANTHER" id="PTHR30055">
    <property type="entry name" value="HTH-TYPE TRANSCRIPTIONAL REGULATOR RUTR"/>
    <property type="match status" value="1"/>
</dbReference>
<dbReference type="Gene3D" id="1.10.10.60">
    <property type="entry name" value="Homeodomain-like"/>
    <property type="match status" value="1"/>
</dbReference>
<dbReference type="InterPro" id="IPR011075">
    <property type="entry name" value="TetR_C"/>
</dbReference>
<feature type="domain" description="HTH tetR-type" evidence="5">
    <location>
        <begin position="4"/>
        <end position="64"/>
    </location>
</feature>
<evidence type="ECO:0000256" key="1">
    <source>
        <dbReference type="ARBA" id="ARBA00023015"/>
    </source>
</evidence>
<dbReference type="Pfam" id="PF16925">
    <property type="entry name" value="TetR_C_13"/>
    <property type="match status" value="1"/>
</dbReference>
<evidence type="ECO:0000313" key="6">
    <source>
        <dbReference type="EMBL" id="RSM46974.1"/>
    </source>
</evidence>
<keyword evidence="7" id="KW-1185">Reference proteome</keyword>
<evidence type="ECO:0000256" key="4">
    <source>
        <dbReference type="PROSITE-ProRule" id="PRU00335"/>
    </source>
</evidence>
<dbReference type="InterPro" id="IPR009057">
    <property type="entry name" value="Homeodomain-like_sf"/>
</dbReference>
<evidence type="ECO:0000256" key="2">
    <source>
        <dbReference type="ARBA" id="ARBA00023125"/>
    </source>
</evidence>
<sequence length="190" mass="19938">MTAGQRRETILVAATAAFAEHGYQRAKASEIAARVGVSEPVVFQNFGSKAELFAAVLEQAAGTAVTFLTALTSGDRAVSEVLRALLAPEHLDALHAPGALGVLFVEGTASGSDPVVRQAARTAIRRVARGFAGLLEAGRRAGDLRADLDPDVAAWSLISFVASRALRRAVVDDPDIEGRLVESLLAQLRP</sequence>
<dbReference type="SUPFAM" id="SSF48498">
    <property type="entry name" value="Tetracyclin repressor-like, C-terminal domain"/>
    <property type="match status" value="1"/>
</dbReference>
<reference evidence="6 7" key="1">
    <citation type="submission" date="2018-05" db="EMBL/GenBank/DDBJ databases">
        <title>Evolution of GPA BGCs.</title>
        <authorList>
            <person name="Waglechner N."/>
            <person name="Wright G.D."/>
        </authorList>
    </citation>
    <scope>NUCLEOTIDE SEQUENCE [LARGE SCALE GENOMIC DNA]</scope>
    <source>
        <strain evidence="6 7">DSM 5908</strain>
    </source>
</reference>
<dbReference type="EMBL" id="QHHU01000011">
    <property type="protein sequence ID" value="RSM46974.1"/>
    <property type="molecule type" value="Genomic_DNA"/>
</dbReference>
<dbReference type="PANTHER" id="PTHR30055:SF234">
    <property type="entry name" value="HTH-TYPE TRANSCRIPTIONAL REGULATOR BETI"/>
    <property type="match status" value="1"/>
</dbReference>
<organism evidence="6 7">
    <name type="scientific">Amycolatopsis balhimycina DSM 5908</name>
    <dbReference type="NCBI Taxonomy" id="1081091"/>
    <lineage>
        <taxon>Bacteria</taxon>
        <taxon>Bacillati</taxon>
        <taxon>Actinomycetota</taxon>
        <taxon>Actinomycetes</taxon>
        <taxon>Pseudonocardiales</taxon>
        <taxon>Pseudonocardiaceae</taxon>
        <taxon>Amycolatopsis</taxon>
    </lineage>
</organism>
<dbReference type="Pfam" id="PF00440">
    <property type="entry name" value="TetR_N"/>
    <property type="match status" value="1"/>
</dbReference>
<proteinExistence type="predicted"/>